<dbReference type="EMBL" id="JBBWWQ010000012">
    <property type="protein sequence ID" value="KAK8934831.1"/>
    <property type="molecule type" value="Genomic_DNA"/>
</dbReference>
<gene>
    <name evidence="2" type="ORF">KSP39_PZI014410</name>
</gene>
<evidence type="ECO:0000313" key="3">
    <source>
        <dbReference type="Proteomes" id="UP001418222"/>
    </source>
</evidence>
<accession>A0AAP0G2L4</accession>
<sequence length="87" mass="10226">MAQNAQTITSEIDEHAFENFMVIDEQRRLKKLVAEQAERERQPEDQRHRDIEQKSMEADIAQAKLEAEKRRNTCKSVMSFAIDVLIH</sequence>
<feature type="region of interest" description="Disordered" evidence="1">
    <location>
        <begin position="35"/>
        <end position="54"/>
    </location>
</feature>
<name>A0AAP0G2L4_9ASPA</name>
<evidence type="ECO:0000256" key="1">
    <source>
        <dbReference type="SAM" id="MobiDB-lite"/>
    </source>
</evidence>
<comment type="caution">
    <text evidence="2">The sequence shown here is derived from an EMBL/GenBank/DDBJ whole genome shotgun (WGS) entry which is preliminary data.</text>
</comment>
<protein>
    <submittedName>
        <fullName evidence="2">Uncharacterized protein</fullName>
    </submittedName>
</protein>
<dbReference type="Proteomes" id="UP001418222">
    <property type="component" value="Unassembled WGS sequence"/>
</dbReference>
<evidence type="ECO:0000313" key="2">
    <source>
        <dbReference type="EMBL" id="KAK8934831.1"/>
    </source>
</evidence>
<proteinExistence type="predicted"/>
<reference evidence="2 3" key="1">
    <citation type="journal article" date="2022" name="Nat. Plants">
        <title>Genomes of leafy and leafless Platanthera orchids illuminate the evolution of mycoheterotrophy.</title>
        <authorList>
            <person name="Li M.H."/>
            <person name="Liu K.W."/>
            <person name="Li Z."/>
            <person name="Lu H.C."/>
            <person name="Ye Q.L."/>
            <person name="Zhang D."/>
            <person name="Wang J.Y."/>
            <person name="Li Y.F."/>
            <person name="Zhong Z.M."/>
            <person name="Liu X."/>
            <person name="Yu X."/>
            <person name="Liu D.K."/>
            <person name="Tu X.D."/>
            <person name="Liu B."/>
            <person name="Hao Y."/>
            <person name="Liao X.Y."/>
            <person name="Jiang Y.T."/>
            <person name="Sun W.H."/>
            <person name="Chen J."/>
            <person name="Chen Y.Q."/>
            <person name="Ai Y."/>
            <person name="Zhai J.W."/>
            <person name="Wu S.S."/>
            <person name="Zhou Z."/>
            <person name="Hsiao Y.Y."/>
            <person name="Wu W.L."/>
            <person name="Chen Y.Y."/>
            <person name="Lin Y.F."/>
            <person name="Hsu J.L."/>
            <person name="Li C.Y."/>
            <person name="Wang Z.W."/>
            <person name="Zhao X."/>
            <person name="Zhong W.Y."/>
            <person name="Ma X.K."/>
            <person name="Ma L."/>
            <person name="Huang J."/>
            <person name="Chen G.Z."/>
            <person name="Huang M.Z."/>
            <person name="Huang L."/>
            <person name="Peng D.H."/>
            <person name="Luo Y.B."/>
            <person name="Zou S.Q."/>
            <person name="Chen S.P."/>
            <person name="Lan S."/>
            <person name="Tsai W.C."/>
            <person name="Van de Peer Y."/>
            <person name="Liu Z.J."/>
        </authorList>
    </citation>
    <scope>NUCLEOTIDE SEQUENCE [LARGE SCALE GENOMIC DNA]</scope>
    <source>
        <strain evidence="2">Lor287</strain>
    </source>
</reference>
<dbReference type="AlphaFoldDB" id="A0AAP0G2L4"/>
<organism evidence="2 3">
    <name type="scientific">Platanthera zijinensis</name>
    <dbReference type="NCBI Taxonomy" id="2320716"/>
    <lineage>
        <taxon>Eukaryota</taxon>
        <taxon>Viridiplantae</taxon>
        <taxon>Streptophyta</taxon>
        <taxon>Embryophyta</taxon>
        <taxon>Tracheophyta</taxon>
        <taxon>Spermatophyta</taxon>
        <taxon>Magnoliopsida</taxon>
        <taxon>Liliopsida</taxon>
        <taxon>Asparagales</taxon>
        <taxon>Orchidaceae</taxon>
        <taxon>Orchidoideae</taxon>
        <taxon>Orchideae</taxon>
        <taxon>Orchidinae</taxon>
        <taxon>Platanthera</taxon>
    </lineage>
</organism>
<keyword evidence="3" id="KW-1185">Reference proteome</keyword>